<dbReference type="GO" id="GO:0005886">
    <property type="term" value="C:plasma membrane"/>
    <property type="evidence" value="ECO:0007669"/>
    <property type="project" value="UniProtKB-SubCell"/>
</dbReference>
<proteinExistence type="inferred from homology"/>
<feature type="transmembrane region" description="Helical" evidence="12">
    <location>
        <begin position="124"/>
        <end position="147"/>
    </location>
</feature>
<dbReference type="PROSITE" id="PS50283">
    <property type="entry name" value="NA_SOLUT_SYMP_3"/>
    <property type="match status" value="1"/>
</dbReference>
<dbReference type="Proteomes" id="UP000564573">
    <property type="component" value="Unassembled WGS sequence"/>
</dbReference>
<feature type="transmembrane region" description="Helical" evidence="12">
    <location>
        <begin position="320"/>
        <end position="347"/>
    </location>
</feature>
<dbReference type="InterPro" id="IPR050277">
    <property type="entry name" value="Sodium:Solute_Symporter"/>
</dbReference>
<dbReference type="EMBL" id="JACIBS010000001">
    <property type="protein sequence ID" value="MBB3664702.1"/>
    <property type="molecule type" value="Genomic_DNA"/>
</dbReference>
<keyword evidence="9" id="KW-0406">Ion transport</keyword>
<sequence>MNIYSAIVFSVLVGLTLVITYVAARRGKSAADHFVADGQLTGKQNGLAIAGDYVSAASFLGVTGAIALSGFSGFYLAVFVPVAYVLALLLVAEPLRNLGRFTLADVLATRFDGRSVRAVMAGSTLIISTLYLVAQFVGAALLVRLLFGVDYTVAVLVIGGLTTVYTMLGGMLATSWIQIVKTTLMLACAVTLFVLVLVRYGGNPLGVFQDAFETFGAEAVAPGRESPLAGFDQLSQVFGLVLGVLGLPHVMIRFFTVPDARAARSSAITAIWVFTAFYLMIPVIGYGASLIVGRDAITAQNPAGNLAVAQLAETVGGGALLALVSAVAFVTILAVLSGLVIAASGAIAHDLYAQVIKRGSVTPRAQLVSARIATLATCAVGVLLALAAVDQNVAFLASLAFAVAASANLPALLLTIYWRRMTARAVLWGMAVGLVSSMGIILLSPAVLGSSAVLGFSNPALVTVPLSLLVSIAVAVAAPSRGVAAERDRAVFRMLRTKAVTGRGSVEDEGDPAGTR</sequence>
<feature type="transmembrane region" description="Helical" evidence="12">
    <location>
        <begin position="460"/>
        <end position="479"/>
    </location>
</feature>
<evidence type="ECO:0000256" key="2">
    <source>
        <dbReference type="ARBA" id="ARBA00006434"/>
    </source>
</evidence>
<dbReference type="GO" id="GO:0006847">
    <property type="term" value="P:plasma membrane acetate transport"/>
    <property type="evidence" value="ECO:0007669"/>
    <property type="project" value="TreeGrafter"/>
</dbReference>
<reference evidence="13 14" key="1">
    <citation type="submission" date="2020-08" db="EMBL/GenBank/DDBJ databases">
        <title>Sequencing the genomes of 1000 actinobacteria strains.</title>
        <authorList>
            <person name="Klenk H.-P."/>
        </authorList>
    </citation>
    <scope>NUCLEOTIDE SEQUENCE [LARGE SCALE GENOMIC DNA]</scope>
    <source>
        <strain evidence="13 14">DSM 45267</strain>
    </source>
</reference>
<evidence type="ECO:0000256" key="8">
    <source>
        <dbReference type="ARBA" id="ARBA00023053"/>
    </source>
</evidence>
<feature type="transmembrane region" description="Helical" evidence="12">
    <location>
        <begin position="74"/>
        <end position="92"/>
    </location>
</feature>
<dbReference type="CDD" id="cd11480">
    <property type="entry name" value="SLC5sbd_u4"/>
    <property type="match status" value="1"/>
</dbReference>
<keyword evidence="10 12" id="KW-0472">Membrane</keyword>
<dbReference type="AlphaFoldDB" id="A0A839XLC5"/>
<evidence type="ECO:0000256" key="5">
    <source>
        <dbReference type="ARBA" id="ARBA00022692"/>
    </source>
</evidence>
<evidence type="ECO:0000256" key="11">
    <source>
        <dbReference type="RuleBase" id="RU362091"/>
    </source>
</evidence>
<comment type="similarity">
    <text evidence="2 11">Belongs to the sodium:solute symporter (SSF) (TC 2.A.21) family.</text>
</comment>
<keyword evidence="5 12" id="KW-0812">Transmembrane</keyword>
<dbReference type="RefSeq" id="WP_183784598.1">
    <property type="nucleotide sequence ID" value="NZ_JACIBS010000001.1"/>
</dbReference>
<organism evidence="13 14">
    <name type="scientific">Prauserella sediminis</name>
    <dbReference type="NCBI Taxonomy" id="577680"/>
    <lineage>
        <taxon>Bacteria</taxon>
        <taxon>Bacillati</taxon>
        <taxon>Actinomycetota</taxon>
        <taxon>Actinomycetes</taxon>
        <taxon>Pseudonocardiales</taxon>
        <taxon>Pseudonocardiaceae</taxon>
        <taxon>Prauserella</taxon>
        <taxon>Prauserella salsuginis group</taxon>
    </lineage>
</organism>
<dbReference type="InterPro" id="IPR018212">
    <property type="entry name" value="Na/solute_symporter_CS"/>
</dbReference>
<dbReference type="Gene3D" id="1.20.1730.10">
    <property type="entry name" value="Sodium/glucose cotransporter"/>
    <property type="match status" value="1"/>
</dbReference>
<evidence type="ECO:0000256" key="4">
    <source>
        <dbReference type="ARBA" id="ARBA00022475"/>
    </source>
</evidence>
<evidence type="ECO:0000313" key="14">
    <source>
        <dbReference type="Proteomes" id="UP000564573"/>
    </source>
</evidence>
<dbReference type="NCBIfam" id="TIGR00813">
    <property type="entry name" value="sss"/>
    <property type="match status" value="1"/>
</dbReference>
<dbReference type="InterPro" id="IPR038377">
    <property type="entry name" value="Na/Glc_symporter_sf"/>
</dbReference>
<keyword evidence="7 12" id="KW-1133">Transmembrane helix</keyword>
<evidence type="ECO:0000256" key="6">
    <source>
        <dbReference type="ARBA" id="ARBA00022847"/>
    </source>
</evidence>
<dbReference type="InterPro" id="IPR001734">
    <property type="entry name" value="Na/solute_symporter"/>
</dbReference>
<feature type="transmembrane region" description="Helical" evidence="12">
    <location>
        <begin position="425"/>
        <end position="448"/>
    </location>
</feature>
<evidence type="ECO:0000256" key="3">
    <source>
        <dbReference type="ARBA" id="ARBA00022448"/>
    </source>
</evidence>
<dbReference type="GO" id="GO:0015123">
    <property type="term" value="F:acetate transmembrane transporter activity"/>
    <property type="evidence" value="ECO:0007669"/>
    <property type="project" value="TreeGrafter"/>
</dbReference>
<feature type="transmembrane region" description="Helical" evidence="12">
    <location>
        <begin position="153"/>
        <end position="177"/>
    </location>
</feature>
<feature type="transmembrane region" description="Helical" evidence="12">
    <location>
        <begin position="184"/>
        <end position="202"/>
    </location>
</feature>
<protein>
    <submittedName>
        <fullName evidence="13">SSS family solute:Na+ symporter/cation/acetate symporter</fullName>
    </submittedName>
</protein>
<dbReference type="PANTHER" id="PTHR48086">
    <property type="entry name" value="SODIUM/PROLINE SYMPORTER-RELATED"/>
    <property type="match status" value="1"/>
</dbReference>
<keyword evidence="4" id="KW-1003">Cell membrane</keyword>
<dbReference type="PANTHER" id="PTHR48086:SF6">
    <property type="entry name" value="CATION_ACETATE SYMPORTER ACTP"/>
    <property type="match status" value="1"/>
</dbReference>
<dbReference type="Pfam" id="PF00474">
    <property type="entry name" value="SSF"/>
    <property type="match status" value="1"/>
</dbReference>
<feature type="transmembrane region" description="Helical" evidence="12">
    <location>
        <begin position="237"/>
        <end position="255"/>
    </location>
</feature>
<dbReference type="GO" id="GO:0006811">
    <property type="term" value="P:monoatomic ion transport"/>
    <property type="evidence" value="ECO:0007669"/>
    <property type="project" value="UniProtKB-KW"/>
</dbReference>
<dbReference type="PROSITE" id="PS00456">
    <property type="entry name" value="NA_SOLUT_SYMP_1"/>
    <property type="match status" value="1"/>
</dbReference>
<evidence type="ECO:0000256" key="10">
    <source>
        <dbReference type="ARBA" id="ARBA00023136"/>
    </source>
</evidence>
<keyword evidence="3" id="KW-0813">Transport</keyword>
<evidence type="ECO:0000313" key="13">
    <source>
        <dbReference type="EMBL" id="MBB3664702.1"/>
    </source>
</evidence>
<evidence type="ECO:0000256" key="7">
    <source>
        <dbReference type="ARBA" id="ARBA00022989"/>
    </source>
</evidence>
<dbReference type="GO" id="GO:0015293">
    <property type="term" value="F:symporter activity"/>
    <property type="evidence" value="ECO:0007669"/>
    <property type="project" value="UniProtKB-KW"/>
</dbReference>
<feature type="transmembrane region" description="Helical" evidence="12">
    <location>
        <begin position="6"/>
        <end position="24"/>
    </location>
</feature>
<name>A0A839XLC5_9PSEU</name>
<gene>
    <name evidence="13" type="ORF">FB384_003606</name>
</gene>
<keyword evidence="6" id="KW-0769">Symport</keyword>
<accession>A0A839XLC5</accession>
<evidence type="ECO:0000256" key="9">
    <source>
        <dbReference type="ARBA" id="ARBA00023065"/>
    </source>
</evidence>
<evidence type="ECO:0000256" key="1">
    <source>
        <dbReference type="ARBA" id="ARBA00004651"/>
    </source>
</evidence>
<feature type="transmembrane region" description="Helical" evidence="12">
    <location>
        <begin position="368"/>
        <end position="389"/>
    </location>
</feature>
<comment type="caution">
    <text evidence="13">The sequence shown here is derived from an EMBL/GenBank/DDBJ whole genome shotgun (WGS) entry which is preliminary data.</text>
</comment>
<comment type="subcellular location">
    <subcellularLocation>
        <location evidence="1">Cell membrane</location>
        <topology evidence="1">Multi-pass membrane protein</topology>
    </subcellularLocation>
</comment>
<feature type="transmembrane region" description="Helical" evidence="12">
    <location>
        <begin position="395"/>
        <end position="418"/>
    </location>
</feature>
<feature type="transmembrane region" description="Helical" evidence="12">
    <location>
        <begin position="267"/>
        <end position="292"/>
    </location>
</feature>
<keyword evidence="8" id="KW-0915">Sodium</keyword>
<keyword evidence="14" id="KW-1185">Reference proteome</keyword>
<evidence type="ECO:0000256" key="12">
    <source>
        <dbReference type="SAM" id="Phobius"/>
    </source>
</evidence>